<keyword evidence="2" id="KW-0732">Signal</keyword>
<name>A0A210QUC9_MIZYE</name>
<accession>A0A210QUC9</accession>
<gene>
    <name evidence="3" type="ORF">KP79_PYT20190</name>
</gene>
<sequence length="433" mass="50347">MDVPSLSNLLFCSVFFLGFLENSCVGQKLEISAFEYNRKFGSALDIGQCSLKIEEISTGVPVTRSCNLPNKQGPIRSVSKVLNDTRNFEVRRYNDIFVFMGLCDAKTVSSLGLLHKGDCFAVEIASNLTFNRKTYIRAYVEYYRRSVDIQEDGIAVNPAMAQHYNGAYYLRDRSYGILEIIVVEMKFRHARAVKLLTKANYQSQSMHDHMIFADNEAGEPYNTKIIRISTAENKVEMTQFRRKQFLNACRHVKRYEQDLYRLREEMYSRKPHLNYGMLPFLPKPRALGLSSGGDMLTWETATAIEITINRGITIYKTLKRTCNRAKIPRCSLLKYVKRELRSIKTIIHNKRSKWSYLPAEEQVTTNKLYSGRVRRIQKEIASIRKSLKQWRIQQRKTKTAIKLAKRRKAKSKSQKYPSLWTRDKTKDNRVHIS</sequence>
<reference evidence="3 4" key="1">
    <citation type="journal article" date="2017" name="Nat. Ecol. Evol.">
        <title>Scallop genome provides insights into evolution of bilaterian karyotype and development.</title>
        <authorList>
            <person name="Wang S."/>
            <person name="Zhang J."/>
            <person name="Jiao W."/>
            <person name="Li J."/>
            <person name="Xun X."/>
            <person name="Sun Y."/>
            <person name="Guo X."/>
            <person name="Huan P."/>
            <person name="Dong B."/>
            <person name="Zhang L."/>
            <person name="Hu X."/>
            <person name="Sun X."/>
            <person name="Wang J."/>
            <person name="Zhao C."/>
            <person name="Wang Y."/>
            <person name="Wang D."/>
            <person name="Huang X."/>
            <person name="Wang R."/>
            <person name="Lv J."/>
            <person name="Li Y."/>
            <person name="Zhang Z."/>
            <person name="Liu B."/>
            <person name="Lu W."/>
            <person name="Hui Y."/>
            <person name="Liang J."/>
            <person name="Zhou Z."/>
            <person name="Hou R."/>
            <person name="Li X."/>
            <person name="Liu Y."/>
            <person name="Li H."/>
            <person name="Ning X."/>
            <person name="Lin Y."/>
            <person name="Zhao L."/>
            <person name="Xing Q."/>
            <person name="Dou J."/>
            <person name="Li Y."/>
            <person name="Mao J."/>
            <person name="Guo H."/>
            <person name="Dou H."/>
            <person name="Li T."/>
            <person name="Mu C."/>
            <person name="Jiang W."/>
            <person name="Fu Q."/>
            <person name="Fu X."/>
            <person name="Miao Y."/>
            <person name="Liu J."/>
            <person name="Yu Q."/>
            <person name="Li R."/>
            <person name="Liao H."/>
            <person name="Li X."/>
            <person name="Kong Y."/>
            <person name="Jiang Z."/>
            <person name="Chourrout D."/>
            <person name="Li R."/>
            <person name="Bao Z."/>
        </authorList>
    </citation>
    <scope>NUCLEOTIDE SEQUENCE [LARGE SCALE GENOMIC DNA]</scope>
    <source>
        <strain evidence="3 4">PY_sf001</strain>
    </source>
</reference>
<evidence type="ECO:0000256" key="2">
    <source>
        <dbReference type="SAM" id="SignalP"/>
    </source>
</evidence>
<dbReference type="OrthoDB" id="6067228at2759"/>
<evidence type="ECO:0000313" key="4">
    <source>
        <dbReference type="Proteomes" id="UP000242188"/>
    </source>
</evidence>
<dbReference type="AlphaFoldDB" id="A0A210QUC9"/>
<feature type="compositionally biased region" description="Basic and acidic residues" evidence="1">
    <location>
        <begin position="421"/>
        <end position="433"/>
    </location>
</feature>
<feature type="compositionally biased region" description="Basic residues" evidence="1">
    <location>
        <begin position="401"/>
        <end position="413"/>
    </location>
</feature>
<keyword evidence="4" id="KW-1185">Reference proteome</keyword>
<evidence type="ECO:0000313" key="3">
    <source>
        <dbReference type="EMBL" id="OWF52344.1"/>
    </source>
</evidence>
<feature type="region of interest" description="Disordered" evidence="1">
    <location>
        <begin position="401"/>
        <end position="433"/>
    </location>
</feature>
<comment type="caution">
    <text evidence="3">The sequence shown here is derived from an EMBL/GenBank/DDBJ whole genome shotgun (WGS) entry which is preliminary data.</text>
</comment>
<evidence type="ECO:0000256" key="1">
    <source>
        <dbReference type="SAM" id="MobiDB-lite"/>
    </source>
</evidence>
<proteinExistence type="predicted"/>
<feature type="chain" id="PRO_5012939462" evidence="2">
    <location>
        <begin position="27"/>
        <end position="433"/>
    </location>
</feature>
<dbReference type="Proteomes" id="UP000242188">
    <property type="component" value="Unassembled WGS sequence"/>
</dbReference>
<dbReference type="EMBL" id="NEDP02001821">
    <property type="protein sequence ID" value="OWF52344.1"/>
    <property type="molecule type" value="Genomic_DNA"/>
</dbReference>
<protein>
    <submittedName>
        <fullName evidence="3">Uncharacterized protein</fullName>
    </submittedName>
</protein>
<organism evidence="3 4">
    <name type="scientific">Mizuhopecten yessoensis</name>
    <name type="common">Japanese scallop</name>
    <name type="synonym">Patinopecten yessoensis</name>
    <dbReference type="NCBI Taxonomy" id="6573"/>
    <lineage>
        <taxon>Eukaryota</taxon>
        <taxon>Metazoa</taxon>
        <taxon>Spiralia</taxon>
        <taxon>Lophotrochozoa</taxon>
        <taxon>Mollusca</taxon>
        <taxon>Bivalvia</taxon>
        <taxon>Autobranchia</taxon>
        <taxon>Pteriomorphia</taxon>
        <taxon>Pectinida</taxon>
        <taxon>Pectinoidea</taxon>
        <taxon>Pectinidae</taxon>
        <taxon>Mizuhopecten</taxon>
    </lineage>
</organism>
<feature type="signal peptide" evidence="2">
    <location>
        <begin position="1"/>
        <end position="26"/>
    </location>
</feature>